<dbReference type="InterPro" id="IPR020635">
    <property type="entry name" value="Tyr_kinase_cat_dom"/>
</dbReference>
<name>A0AAV5T063_9BILA</name>
<sequence>MQECWSFEAVGRPSFAQLSSFLDDHSEEESNAPRRNPVISRQEMALAYSMKQSHLQNPENWEIDPIDIKMNEEVLGKGHFGEVYKASLHGRIVAVKTIKPGAPMTEEQFIKEAETTRFLSHENIVRTIGVCSYKPYIVIEFLPGGSLKKYLNNLNVRNITLSPTENLEIARQIACAMTHLEKNNYIHRDLAARNILVG</sequence>
<dbReference type="PROSITE" id="PS00109">
    <property type="entry name" value="PROTEIN_KINASE_TYR"/>
    <property type="match status" value="1"/>
</dbReference>
<dbReference type="PRINTS" id="PR00109">
    <property type="entry name" value="TYRKINASE"/>
</dbReference>
<proteinExistence type="predicted"/>
<dbReference type="InterPro" id="IPR001245">
    <property type="entry name" value="Ser-Thr/Tyr_kinase_cat_dom"/>
</dbReference>
<evidence type="ECO:0000256" key="3">
    <source>
        <dbReference type="PROSITE-ProRule" id="PRU10141"/>
    </source>
</evidence>
<dbReference type="PROSITE" id="PS50011">
    <property type="entry name" value="PROTEIN_KINASE_DOM"/>
    <property type="match status" value="1"/>
</dbReference>
<dbReference type="InterPro" id="IPR008266">
    <property type="entry name" value="Tyr_kinase_AS"/>
</dbReference>
<protein>
    <recommendedName>
        <fullName evidence="4">Protein kinase domain-containing protein</fullName>
    </recommendedName>
</protein>
<dbReference type="EMBL" id="BTSX01000002">
    <property type="protein sequence ID" value="GMS86969.1"/>
    <property type="molecule type" value="Genomic_DNA"/>
</dbReference>
<reference evidence="5" key="1">
    <citation type="submission" date="2023-10" db="EMBL/GenBank/DDBJ databases">
        <title>Genome assembly of Pristionchus species.</title>
        <authorList>
            <person name="Yoshida K."/>
            <person name="Sommer R.J."/>
        </authorList>
    </citation>
    <scope>NUCLEOTIDE SEQUENCE</scope>
    <source>
        <strain evidence="5">RS0144</strain>
    </source>
</reference>
<dbReference type="InterPro" id="IPR017441">
    <property type="entry name" value="Protein_kinase_ATP_BS"/>
</dbReference>
<dbReference type="SMART" id="SM00219">
    <property type="entry name" value="TyrKc"/>
    <property type="match status" value="1"/>
</dbReference>
<dbReference type="AlphaFoldDB" id="A0AAV5T063"/>
<dbReference type="Gene3D" id="3.30.200.20">
    <property type="entry name" value="Phosphorylase Kinase, domain 1"/>
    <property type="match status" value="1"/>
</dbReference>
<dbReference type="GO" id="GO:0004713">
    <property type="term" value="F:protein tyrosine kinase activity"/>
    <property type="evidence" value="ECO:0007669"/>
    <property type="project" value="InterPro"/>
</dbReference>
<organism evidence="5 6">
    <name type="scientific">Pristionchus entomophagus</name>
    <dbReference type="NCBI Taxonomy" id="358040"/>
    <lineage>
        <taxon>Eukaryota</taxon>
        <taxon>Metazoa</taxon>
        <taxon>Ecdysozoa</taxon>
        <taxon>Nematoda</taxon>
        <taxon>Chromadorea</taxon>
        <taxon>Rhabditida</taxon>
        <taxon>Rhabditina</taxon>
        <taxon>Diplogasteromorpha</taxon>
        <taxon>Diplogasteroidea</taxon>
        <taxon>Neodiplogasteridae</taxon>
        <taxon>Pristionchus</taxon>
    </lineage>
</organism>
<evidence type="ECO:0000313" key="5">
    <source>
        <dbReference type="EMBL" id="GMS86969.1"/>
    </source>
</evidence>
<evidence type="ECO:0000313" key="6">
    <source>
        <dbReference type="Proteomes" id="UP001432027"/>
    </source>
</evidence>
<dbReference type="InterPro" id="IPR000719">
    <property type="entry name" value="Prot_kinase_dom"/>
</dbReference>
<dbReference type="PROSITE" id="PS00107">
    <property type="entry name" value="PROTEIN_KINASE_ATP"/>
    <property type="match status" value="1"/>
</dbReference>
<dbReference type="Pfam" id="PF07714">
    <property type="entry name" value="PK_Tyr_Ser-Thr"/>
    <property type="match status" value="1"/>
</dbReference>
<dbReference type="PANTHER" id="PTHR24418">
    <property type="entry name" value="TYROSINE-PROTEIN KINASE"/>
    <property type="match status" value="1"/>
</dbReference>
<gene>
    <name evidence="5" type="ORF">PENTCL1PPCAC_9144</name>
</gene>
<evidence type="ECO:0000256" key="2">
    <source>
        <dbReference type="ARBA" id="ARBA00022840"/>
    </source>
</evidence>
<feature type="domain" description="Protein kinase" evidence="4">
    <location>
        <begin position="69"/>
        <end position="198"/>
    </location>
</feature>
<accession>A0AAV5T063</accession>
<dbReference type="SUPFAM" id="SSF56112">
    <property type="entry name" value="Protein kinase-like (PK-like)"/>
    <property type="match status" value="1"/>
</dbReference>
<dbReference type="Proteomes" id="UP001432027">
    <property type="component" value="Unassembled WGS sequence"/>
</dbReference>
<evidence type="ECO:0000256" key="1">
    <source>
        <dbReference type="ARBA" id="ARBA00022741"/>
    </source>
</evidence>
<dbReference type="GO" id="GO:0005524">
    <property type="term" value="F:ATP binding"/>
    <property type="evidence" value="ECO:0007669"/>
    <property type="project" value="UniProtKB-UniRule"/>
</dbReference>
<keyword evidence="1 3" id="KW-0547">Nucleotide-binding</keyword>
<evidence type="ECO:0000259" key="4">
    <source>
        <dbReference type="PROSITE" id="PS50011"/>
    </source>
</evidence>
<comment type="caution">
    <text evidence="5">The sequence shown here is derived from an EMBL/GenBank/DDBJ whole genome shotgun (WGS) entry which is preliminary data.</text>
</comment>
<dbReference type="InterPro" id="IPR050198">
    <property type="entry name" value="Non-receptor_tyrosine_kinases"/>
</dbReference>
<dbReference type="InterPro" id="IPR011009">
    <property type="entry name" value="Kinase-like_dom_sf"/>
</dbReference>
<keyword evidence="2 3" id="KW-0067">ATP-binding</keyword>
<keyword evidence="6" id="KW-1185">Reference proteome</keyword>
<dbReference type="Gene3D" id="1.10.510.10">
    <property type="entry name" value="Transferase(Phosphotransferase) domain 1"/>
    <property type="match status" value="1"/>
</dbReference>
<feature type="binding site" evidence="3">
    <location>
        <position position="96"/>
    </location>
    <ligand>
        <name>ATP</name>
        <dbReference type="ChEBI" id="CHEBI:30616"/>
    </ligand>
</feature>